<protein>
    <submittedName>
        <fullName evidence="2">Uncharacterized protein</fullName>
    </submittedName>
</protein>
<reference evidence="2 3" key="1">
    <citation type="journal article" date="2017" name="Mol. Biol. Evol.">
        <title>The 4-celled Tetrabaena socialis nuclear genome reveals the essential components for genetic control of cell number at the origin of multicellularity in the volvocine lineage.</title>
        <authorList>
            <person name="Featherston J."/>
            <person name="Arakaki Y."/>
            <person name="Hanschen E.R."/>
            <person name="Ferris P.J."/>
            <person name="Michod R.E."/>
            <person name="Olson B.J.S.C."/>
            <person name="Nozaki H."/>
            <person name="Durand P.M."/>
        </authorList>
    </citation>
    <scope>NUCLEOTIDE SEQUENCE [LARGE SCALE GENOMIC DNA]</scope>
    <source>
        <strain evidence="2 3">NIES-571</strain>
    </source>
</reference>
<comment type="caution">
    <text evidence="2">The sequence shown here is derived from an EMBL/GenBank/DDBJ whole genome shotgun (WGS) entry which is preliminary data.</text>
</comment>
<name>A0A2J8AET4_9CHLO</name>
<accession>A0A2J8AET4</accession>
<evidence type="ECO:0000256" key="1">
    <source>
        <dbReference type="SAM" id="MobiDB-lite"/>
    </source>
</evidence>
<proteinExistence type="predicted"/>
<dbReference type="AlphaFoldDB" id="A0A2J8AET4"/>
<feature type="non-terminal residue" evidence="2">
    <location>
        <position position="1"/>
    </location>
</feature>
<organism evidence="2 3">
    <name type="scientific">Tetrabaena socialis</name>
    <dbReference type="NCBI Taxonomy" id="47790"/>
    <lineage>
        <taxon>Eukaryota</taxon>
        <taxon>Viridiplantae</taxon>
        <taxon>Chlorophyta</taxon>
        <taxon>core chlorophytes</taxon>
        <taxon>Chlorophyceae</taxon>
        <taxon>CS clade</taxon>
        <taxon>Chlamydomonadales</taxon>
        <taxon>Tetrabaenaceae</taxon>
        <taxon>Tetrabaena</taxon>
    </lineage>
</organism>
<dbReference type="Proteomes" id="UP000236333">
    <property type="component" value="Unassembled WGS sequence"/>
</dbReference>
<gene>
    <name evidence="2" type="ORF">TSOC_002181</name>
</gene>
<feature type="region of interest" description="Disordered" evidence="1">
    <location>
        <begin position="1"/>
        <end position="24"/>
    </location>
</feature>
<keyword evidence="3" id="KW-1185">Reference proteome</keyword>
<evidence type="ECO:0000313" key="3">
    <source>
        <dbReference type="Proteomes" id="UP000236333"/>
    </source>
</evidence>
<evidence type="ECO:0000313" key="2">
    <source>
        <dbReference type="EMBL" id="PNH11033.1"/>
    </source>
</evidence>
<sequence length="151" mass="15627">PSGQEDASAAAARRRAPRGGGASATPVTEVAAVLAMAGVNVVPDGHEEAQAAAEAAASGSETFPTLESLTATAKATIIAQIGSMLEERGRDEMVEVSDLKRCLTAGGMSISSAALEAYVLWVSTYRDVELAKGNYLPDIAYDVDSKLFSFM</sequence>
<dbReference type="EMBL" id="PGGS01000040">
    <property type="protein sequence ID" value="PNH11033.1"/>
    <property type="molecule type" value="Genomic_DNA"/>
</dbReference>